<accession>A0ABR4PLA2</accession>
<dbReference type="EMBL" id="JBFCZG010000003">
    <property type="protein sequence ID" value="KAL3424126.1"/>
    <property type="molecule type" value="Genomic_DNA"/>
</dbReference>
<sequence>MLSLLTHRSSSTSPYTILPSVHFSILQNSKDFSLSRCQTPKNDQHGPSLISNPQTCAGTVRHLSVFRDFKCGLESCRPAAFKCKSSLGFPNLHHTPTIQTNYMINMFTTQYRYNYSVGRMEKCLLISNASRRCLSRQTSVRLPDKSHSILCRFSVQRLAHTWQAGSILFHDSVM</sequence>
<evidence type="ECO:0000313" key="2">
    <source>
        <dbReference type="Proteomes" id="UP001629113"/>
    </source>
</evidence>
<gene>
    <name evidence="1" type="ORF">PVAG01_03407</name>
</gene>
<protein>
    <submittedName>
        <fullName evidence="1">Uncharacterized protein</fullName>
    </submittedName>
</protein>
<reference evidence="1 2" key="1">
    <citation type="submission" date="2024-06" db="EMBL/GenBank/DDBJ databases">
        <title>Complete genome of Phlyctema vagabunda strain 19-DSS-EL-015.</title>
        <authorList>
            <person name="Fiorenzani C."/>
        </authorList>
    </citation>
    <scope>NUCLEOTIDE SEQUENCE [LARGE SCALE GENOMIC DNA]</scope>
    <source>
        <strain evidence="1 2">19-DSS-EL-015</strain>
    </source>
</reference>
<dbReference type="Proteomes" id="UP001629113">
    <property type="component" value="Unassembled WGS sequence"/>
</dbReference>
<organism evidence="1 2">
    <name type="scientific">Phlyctema vagabunda</name>
    <dbReference type="NCBI Taxonomy" id="108571"/>
    <lineage>
        <taxon>Eukaryota</taxon>
        <taxon>Fungi</taxon>
        <taxon>Dikarya</taxon>
        <taxon>Ascomycota</taxon>
        <taxon>Pezizomycotina</taxon>
        <taxon>Leotiomycetes</taxon>
        <taxon>Helotiales</taxon>
        <taxon>Dermateaceae</taxon>
        <taxon>Phlyctema</taxon>
    </lineage>
</organism>
<comment type="caution">
    <text evidence="1">The sequence shown here is derived from an EMBL/GenBank/DDBJ whole genome shotgun (WGS) entry which is preliminary data.</text>
</comment>
<name>A0ABR4PLA2_9HELO</name>
<keyword evidence="2" id="KW-1185">Reference proteome</keyword>
<proteinExistence type="predicted"/>
<evidence type="ECO:0000313" key="1">
    <source>
        <dbReference type="EMBL" id="KAL3424126.1"/>
    </source>
</evidence>